<feature type="transmembrane region" description="Helical" evidence="1">
    <location>
        <begin position="38"/>
        <end position="58"/>
    </location>
</feature>
<dbReference type="OrthoDB" id="192645at2759"/>
<name>A0A8K1CIP0_PYTOL</name>
<gene>
    <name evidence="2" type="ORF">Poli38472_002710</name>
</gene>
<keyword evidence="1" id="KW-1133">Transmembrane helix</keyword>
<keyword evidence="3" id="KW-1185">Reference proteome</keyword>
<protein>
    <submittedName>
        <fullName evidence="2">Uncharacterized protein</fullName>
    </submittedName>
</protein>
<dbReference type="EMBL" id="SPLM01000072">
    <property type="protein sequence ID" value="TMW63769.1"/>
    <property type="molecule type" value="Genomic_DNA"/>
</dbReference>
<evidence type="ECO:0000256" key="1">
    <source>
        <dbReference type="SAM" id="Phobius"/>
    </source>
</evidence>
<keyword evidence="1" id="KW-0472">Membrane</keyword>
<evidence type="ECO:0000313" key="2">
    <source>
        <dbReference type="EMBL" id="TMW63769.1"/>
    </source>
</evidence>
<dbReference type="AlphaFoldDB" id="A0A8K1CIP0"/>
<dbReference type="Proteomes" id="UP000794436">
    <property type="component" value="Unassembled WGS sequence"/>
</dbReference>
<accession>A0A8K1CIP0</accession>
<evidence type="ECO:0000313" key="3">
    <source>
        <dbReference type="Proteomes" id="UP000794436"/>
    </source>
</evidence>
<feature type="transmembrane region" description="Helical" evidence="1">
    <location>
        <begin position="12"/>
        <end position="32"/>
    </location>
</feature>
<proteinExistence type="predicted"/>
<reference evidence="2" key="1">
    <citation type="submission" date="2019-03" db="EMBL/GenBank/DDBJ databases">
        <title>Long read genome sequence of the mycoparasitic Pythium oligandrum ATCC 38472 isolated from sugarbeet rhizosphere.</title>
        <authorList>
            <person name="Gaulin E."/>
        </authorList>
    </citation>
    <scope>NUCLEOTIDE SEQUENCE</scope>
    <source>
        <strain evidence="2">ATCC 38472_TT</strain>
    </source>
</reference>
<keyword evidence="1" id="KW-0812">Transmembrane</keyword>
<sequence>MGLLTPSPSINYNFVAGVYAFCAVLSVFLWVLQQYTDAVEGFYIVLAPFIPCFVWSWLVRQRWLQERHEAGKEQAKTESKKDQ</sequence>
<comment type="caution">
    <text evidence="2">The sequence shown here is derived from an EMBL/GenBank/DDBJ whole genome shotgun (WGS) entry which is preliminary data.</text>
</comment>
<organism evidence="2 3">
    <name type="scientific">Pythium oligandrum</name>
    <name type="common">Mycoparasitic fungus</name>
    <dbReference type="NCBI Taxonomy" id="41045"/>
    <lineage>
        <taxon>Eukaryota</taxon>
        <taxon>Sar</taxon>
        <taxon>Stramenopiles</taxon>
        <taxon>Oomycota</taxon>
        <taxon>Peronosporomycetes</taxon>
        <taxon>Pythiales</taxon>
        <taxon>Pythiaceae</taxon>
        <taxon>Pythium</taxon>
    </lineage>
</organism>